<keyword evidence="5" id="KW-1015">Disulfide bond</keyword>
<dbReference type="OrthoDB" id="9814618at2"/>
<evidence type="ECO:0000256" key="6">
    <source>
        <dbReference type="ARBA" id="ARBA00023284"/>
    </source>
</evidence>
<dbReference type="Proteomes" id="UP000002192">
    <property type="component" value="Chromosome"/>
</dbReference>
<dbReference type="HOGENOM" id="CLU_026126_7_3_6"/>
<dbReference type="GO" id="GO:0015038">
    <property type="term" value="F:glutathione disulfide oxidoreductase activity"/>
    <property type="evidence" value="ECO:0007669"/>
    <property type="project" value="UniProtKB-UniRule"/>
</dbReference>
<keyword evidence="3 7" id="KW-0249">Electron transport</keyword>
<name>Q7VRK6_BLOFL</name>
<dbReference type="GO" id="GO:0009263">
    <property type="term" value="P:deoxyribonucleotide biosynthetic process"/>
    <property type="evidence" value="ECO:0007669"/>
    <property type="project" value="UniProtKB-KW"/>
</dbReference>
<dbReference type="InterPro" id="IPR014025">
    <property type="entry name" value="Glutaredoxin_subgr"/>
</dbReference>
<dbReference type="STRING" id="203907.Bfl605"/>
<dbReference type="SUPFAM" id="SSF52833">
    <property type="entry name" value="Thioredoxin-like"/>
    <property type="match status" value="1"/>
</dbReference>
<dbReference type="GO" id="GO:0045454">
    <property type="term" value="P:cell redox homeostasis"/>
    <property type="evidence" value="ECO:0007669"/>
    <property type="project" value="InterPro"/>
</dbReference>
<keyword evidence="2 7" id="KW-0813">Transport</keyword>
<sequence>MSYDIVIYTKKNCPYCDRAKFFLVEQSLIFKEIVLSDDKSDPAYLEMYNRSKGCVTVPQVFINNNHVGGSDDLLKLGRNRKDLEQLLK</sequence>
<dbReference type="GO" id="GO:0005737">
    <property type="term" value="C:cytoplasm"/>
    <property type="evidence" value="ECO:0007669"/>
    <property type="project" value="TreeGrafter"/>
</dbReference>
<protein>
    <recommendedName>
        <fullName evidence="7">Glutaredoxin</fullName>
    </recommendedName>
</protein>
<organism evidence="9 10">
    <name type="scientific">Blochmanniella floridana</name>
    <dbReference type="NCBI Taxonomy" id="203907"/>
    <lineage>
        <taxon>Bacteria</taxon>
        <taxon>Pseudomonadati</taxon>
        <taxon>Pseudomonadota</taxon>
        <taxon>Gammaproteobacteria</taxon>
        <taxon>Enterobacterales</taxon>
        <taxon>Enterobacteriaceae</taxon>
        <taxon>ant endosymbionts</taxon>
        <taxon>Candidatus Blochmanniella</taxon>
    </lineage>
</organism>
<dbReference type="PROSITE" id="PS51354">
    <property type="entry name" value="GLUTAREDOXIN_2"/>
    <property type="match status" value="1"/>
</dbReference>
<keyword evidence="4" id="KW-0215">Deoxyribonucleotide synthesis</keyword>
<feature type="domain" description="Glutaredoxin" evidence="8">
    <location>
        <begin position="5"/>
        <end position="67"/>
    </location>
</feature>
<evidence type="ECO:0000313" key="10">
    <source>
        <dbReference type="Proteomes" id="UP000002192"/>
    </source>
</evidence>
<dbReference type="AlphaFoldDB" id="Q7VRK6"/>
<dbReference type="PANTHER" id="PTHR45694:SF18">
    <property type="entry name" value="GLUTAREDOXIN-1-RELATED"/>
    <property type="match status" value="1"/>
</dbReference>
<keyword evidence="6 7" id="KW-0676">Redox-active center</keyword>
<dbReference type="NCBIfam" id="TIGR02181">
    <property type="entry name" value="GRX_bact"/>
    <property type="match status" value="1"/>
</dbReference>
<dbReference type="InterPro" id="IPR011767">
    <property type="entry name" value="GLR_AS"/>
</dbReference>
<dbReference type="PRINTS" id="PR00160">
    <property type="entry name" value="GLUTAREDOXIN"/>
</dbReference>
<proteinExistence type="inferred from homology"/>
<evidence type="ECO:0000256" key="7">
    <source>
        <dbReference type="RuleBase" id="RU364065"/>
    </source>
</evidence>
<dbReference type="InterPro" id="IPR036249">
    <property type="entry name" value="Thioredoxin-like_sf"/>
</dbReference>
<accession>Q7VRK6</accession>
<evidence type="ECO:0000256" key="3">
    <source>
        <dbReference type="ARBA" id="ARBA00022982"/>
    </source>
</evidence>
<evidence type="ECO:0000259" key="8">
    <source>
        <dbReference type="Pfam" id="PF00462"/>
    </source>
</evidence>
<gene>
    <name evidence="9" type="primary">grxC</name>
    <name evidence="9" type="ordered locus">Bfl605</name>
</gene>
<reference evidence="9 10" key="1">
    <citation type="journal article" date="2003" name="Proc. Natl. Acad. Sci. U.S.A.">
        <title>The genome sequence of Blochmannia floridanus: comparative analysis of reduced genomes.</title>
        <authorList>
            <person name="Gil R."/>
            <person name="Silva F.J."/>
            <person name="Zientz E."/>
            <person name="Delmotte F."/>
            <person name="Gonzalez-Candelas F."/>
            <person name="Latorre A."/>
            <person name="Rausell C."/>
            <person name="Kramerbeek J."/>
            <person name="Gadau J."/>
            <person name="Hoelldobler B."/>
            <person name="van Ham R.C.H.J."/>
            <person name="Gross R."/>
            <person name="Moya A."/>
        </authorList>
    </citation>
    <scope>NUCLEOTIDE SEQUENCE [LARGE SCALE GENOMIC DNA]</scope>
</reference>
<dbReference type="Pfam" id="PF00462">
    <property type="entry name" value="Glutaredoxin"/>
    <property type="match status" value="1"/>
</dbReference>
<dbReference type="InterPro" id="IPR002109">
    <property type="entry name" value="Glutaredoxin"/>
</dbReference>
<dbReference type="EMBL" id="BX248583">
    <property type="protein sequence ID" value="CAD83280.1"/>
    <property type="molecule type" value="Genomic_DNA"/>
</dbReference>
<dbReference type="PANTHER" id="PTHR45694">
    <property type="entry name" value="GLUTAREDOXIN 2"/>
    <property type="match status" value="1"/>
</dbReference>
<comment type="similarity">
    <text evidence="1 7">Belongs to the glutaredoxin family.</text>
</comment>
<evidence type="ECO:0000256" key="5">
    <source>
        <dbReference type="ARBA" id="ARBA00023157"/>
    </source>
</evidence>
<dbReference type="eggNOG" id="COG0695">
    <property type="taxonomic scope" value="Bacteria"/>
</dbReference>
<dbReference type="Gene3D" id="3.40.30.10">
    <property type="entry name" value="Glutaredoxin"/>
    <property type="match status" value="1"/>
</dbReference>
<keyword evidence="10" id="KW-1185">Reference proteome</keyword>
<evidence type="ECO:0000256" key="4">
    <source>
        <dbReference type="ARBA" id="ARBA00023116"/>
    </source>
</evidence>
<evidence type="ECO:0000256" key="1">
    <source>
        <dbReference type="ARBA" id="ARBA00007787"/>
    </source>
</evidence>
<dbReference type="InterPro" id="IPR011900">
    <property type="entry name" value="GRX_bact"/>
</dbReference>
<dbReference type="CDD" id="cd03418">
    <property type="entry name" value="GRX_GRXb_1_3_like"/>
    <property type="match status" value="1"/>
</dbReference>
<evidence type="ECO:0000313" key="9">
    <source>
        <dbReference type="EMBL" id="CAD83280.1"/>
    </source>
</evidence>
<dbReference type="PROSITE" id="PS00195">
    <property type="entry name" value="GLUTAREDOXIN_1"/>
    <property type="match status" value="1"/>
</dbReference>
<dbReference type="KEGG" id="bfl:Bfl605"/>
<keyword evidence="7" id="KW-0963">Cytoplasm</keyword>
<dbReference type="GO" id="GO:0034599">
    <property type="term" value="P:cellular response to oxidative stress"/>
    <property type="evidence" value="ECO:0007669"/>
    <property type="project" value="TreeGrafter"/>
</dbReference>
<evidence type="ECO:0000256" key="2">
    <source>
        <dbReference type="ARBA" id="ARBA00022448"/>
    </source>
</evidence>
<comment type="function">
    <text evidence="7">Has a glutathione-disulfide oxidoreductase activity in the presence of NADPH and glutathione reductase. Reduces low molecular weight disulfides and proteins.</text>
</comment>